<dbReference type="EMBL" id="FRAA01000001">
    <property type="protein sequence ID" value="SHJ56357.1"/>
    <property type="molecule type" value="Genomic_DNA"/>
</dbReference>
<feature type="domain" description="FecR protein" evidence="1">
    <location>
        <begin position="129"/>
        <end position="216"/>
    </location>
</feature>
<dbReference type="AlphaFoldDB" id="A0A1M6KBX1"/>
<dbReference type="InterPro" id="IPR006860">
    <property type="entry name" value="FecR"/>
</dbReference>
<dbReference type="Pfam" id="PF16344">
    <property type="entry name" value="FecR_C"/>
    <property type="match status" value="1"/>
</dbReference>
<dbReference type="Pfam" id="PF04773">
    <property type="entry name" value="FecR"/>
    <property type="match status" value="1"/>
</dbReference>
<reference evidence="4" key="1">
    <citation type="submission" date="2016-11" db="EMBL/GenBank/DDBJ databases">
        <authorList>
            <person name="Varghese N."/>
            <person name="Submissions S."/>
        </authorList>
    </citation>
    <scope>NUCLEOTIDE SEQUENCE [LARGE SCALE GENOMIC DNA]</scope>
    <source>
        <strain evidence="4">DSM 26134</strain>
    </source>
</reference>
<dbReference type="STRING" id="156994.SAMN04488028_101516"/>
<sequence>MSKEKGHIVSEEMLYRYWANDLSKTDRDVVSQWALTSPSNQRQLDEAEVFYLDMKALATLDDKNTAQTDKAWEKFKSQNLLSKKPPHKKHQPLPTQYLKYAAGLLLLLMAGWWYISSDSKQLEIATLEDTQELQLADGSNITLNQHSKLSYPETFGDSERKVSLKGEAYFQVAANKAQPFVITLNQAQVTVIGTAFNIDATSADHISVSVDEGTVRFSTISEEVLLHAGESGSLDLYAKSLTKLAVPETPTHNFWRTKSLSFQNTPLDQVATALHDSYGLNIQLSNPALATCSITVHFENEELDNILDIISSTLDLKVTKTEQSYYLSGDGCH</sequence>
<evidence type="ECO:0000259" key="1">
    <source>
        <dbReference type="Pfam" id="PF04773"/>
    </source>
</evidence>
<dbReference type="Gene3D" id="2.60.120.1440">
    <property type="match status" value="1"/>
</dbReference>
<keyword evidence="4" id="KW-1185">Reference proteome</keyword>
<dbReference type="PIRSF" id="PIRSF018266">
    <property type="entry name" value="FecR"/>
    <property type="match status" value="1"/>
</dbReference>
<evidence type="ECO:0000313" key="3">
    <source>
        <dbReference type="EMBL" id="SHJ56357.1"/>
    </source>
</evidence>
<dbReference type="InterPro" id="IPR012373">
    <property type="entry name" value="Ferrdict_sens_TM"/>
</dbReference>
<dbReference type="InterPro" id="IPR032508">
    <property type="entry name" value="FecR_C"/>
</dbReference>
<evidence type="ECO:0000259" key="2">
    <source>
        <dbReference type="Pfam" id="PF16344"/>
    </source>
</evidence>
<dbReference type="Gene3D" id="3.55.50.30">
    <property type="match status" value="1"/>
</dbReference>
<dbReference type="PANTHER" id="PTHR30273:SF2">
    <property type="entry name" value="PROTEIN FECR"/>
    <property type="match status" value="1"/>
</dbReference>
<dbReference type="RefSeq" id="WP_073119145.1">
    <property type="nucleotide sequence ID" value="NZ_FRAA01000001.1"/>
</dbReference>
<feature type="domain" description="Protein FecR C-terminal" evidence="2">
    <location>
        <begin position="260"/>
        <end position="324"/>
    </location>
</feature>
<name>A0A1M6KBX1_REIAG</name>
<dbReference type="Proteomes" id="UP000184474">
    <property type="component" value="Unassembled WGS sequence"/>
</dbReference>
<accession>A0A1M6KBX1</accession>
<proteinExistence type="predicted"/>
<protein>
    <submittedName>
        <fullName evidence="3">FecR family protein</fullName>
    </submittedName>
</protein>
<organism evidence="3 4">
    <name type="scientific">Reichenbachiella agariperforans</name>
    <dbReference type="NCBI Taxonomy" id="156994"/>
    <lineage>
        <taxon>Bacteria</taxon>
        <taxon>Pseudomonadati</taxon>
        <taxon>Bacteroidota</taxon>
        <taxon>Cytophagia</taxon>
        <taxon>Cytophagales</taxon>
        <taxon>Reichenbachiellaceae</taxon>
        <taxon>Reichenbachiella</taxon>
    </lineage>
</organism>
<gene>
    <name evidence="3" type="ORF">SAMN04488028_101516</name>
</gene>
<evidence type="ECO:0000313" key="4">
    <source>
        <dbReference type="Proteomes" id="UP000184474"/>
    </source>
</evidence>
<dbReference type="PANTHER" id="PTHR30273">
    <property type="entry name" value="PERIPLASMIC SIGNAL SENSOR AND SIGMA FACTOR ACTIVATOR FECR-RELATED"/>
    <property type="match status" value="1"/>
</dbReference>
<dbReference type="GO" id="GO:0016989">
    <property type="term" value="F:sigma factor antagonist activity"/>
    <property type="evidence" value="ECO:0007669"/>
    <property type="project" value="TreeGrafter"/>
</dbReference>